<evidence type="ECO:0000313" key="1">
    <source>
        <dbReference type="EMBL" id="KAF9929411.1"/>
    </source>
</evidence>
<gene>
    <name evidence="1" type="ORF">BGZ65_005816</name>
</gene>
<name>A0A9P6IK09_9FUNG</name>
<organism evidence="1 2">
    <name type="scientific">Modicella reniformis</name>
    <dbReference type="NCBI Taxonomy" id="1440133"/>
    <lineage>
        <taxon>Eukaryota</taxon>
        <taxon>Fungi</taxon>
        <taxon>Fungi incertae sedis</taxon>
        <taxon>Mucoromycota</taxon>
        <taxon>Mortierellomycotina</taxon>
        <taxon>Mortierellomycetes</taxon>
        <taxon>Mortierellales</taxon>
        <taxon>Mortierellaceae</taxon>
        <taxon>Modicella</taxon>
    </lineage>
</organism>
<sequence>MQVVRLIGYNIFQAECEMRIPDWFNLAKVIANHNGRDDPVFKGVGIVQPLVKLPIWKVVVINRESNVDSGQQFEPTRERPSLMS</sequence>
<dbReference type="EMBL" id="JAAAHW010010182">
    <property type="protein sequence ID" value="KAF9929411.1"/>
    <property type="molecule type" value="Genomic_DNA"/>
</dbReference>
<dbReference type="AlphaFoldDB" id="A0A9P6IK09"/>
<comment type="caution">
    <text evidence="1">The sequence shown here is derived from an EMBL/GenBank/DDBJ whole genome shotgun (WGS) entry which is preliminary data.</text>
</comment>
<dbReference type="Proteomes" id="UP000749646">
    <property type="component" value="Unassembled WGS sequence"/>
</dbReference>
<reference evidence="1" key="1">
    <citation type="journal article" date="2020" name="Fungal Divers.">
        <title>Resolving the Mortierellaceae phylogeny through synthesis of multi-gene phylogenetics and phylogenomics.</title>
        <authorList>
            <person name="Vandepol N."/>
            <person name="Liber J."/>
            <person name="Desiro A."/>
            <person name="Na H."/>
            <person name="Kennedy M."/>
            <person name="Barry K."/>
            <person name="Grigoriev I.V."/>
            <person name="Miller A.N."/>
            <person name="O'Donnell K."/>
            <person name="Stajich J.E."/>
            <person name="Bonito G."/>
        </authorList>
    </citation>
    <scope>NUCLEOTIDE SEQUENCE</scope>
    <source>
        <strain evidence="1">MES-2147</strain>
    </source>
</reference>
<keyword evidence="2" id="KW-1185">Reference proteome</keyword>
<protein>
    <submittedName>
        <fullName evidence="1">Uncharacterized protein</fullName>
    </submittedName>
</protein>
<accession>A0A9P6IK09</accession>
<evidence type="ECO:0000313" key="2">
    <source>
        <dbReference type="Proteomes" id="UP000749646"/>
    </source>
</evidence>
<proteinExistence type="predicted"/>